<keyword evidence="1" id="KW-1133">Transmembrane helix</keyword>
<dbReference type="Pfam" id="PF07235">
    <property type="entry name" value="DUF1427"/>
    <property type="match status" value="1"/>
</dbReference>
<feature type="transmembrane region" description="Helical" evidence="1">
    <location>
        <begin position="31"/>
        <end position="51"/>
    </location>
</feature>
<proteinExistence type="predicted"/>
<evidence type="ECO:0000313" key="2">
    <source>
        <dbReference type="EMBL" id="CAH0532816.1"/>
    </source>
</evidence>
<dbReference type="RefSeq" id="WP_237464868.1">
    <property type="nucleotide sequence ID" value="NZ_CAKLDI010000001.1"/>
</dbReference>
<dbReference type="NCBIfam" id="TIGR03510">
    <property type="entry name" value="XapX"/>
    <property type="match status" value="1"/>
</dbReference>
<name>A0ABN8DNQ9_9VIBR</name>
<dbReference type="InterPro" id="IPR020017">
    <property type="entry name" value="XapX_domain"/>
</dbReference>
<protein>
    <recommendedName>
        <fullName evidence="4">XapX domain-containing protein</fullName>
    </recommendedName>
</protein>
<dbReference type="InterPro" id="IPR009872">
    <property type="entry name" value="DUF1427"/>
</dbReference>
<dbReference type="Proteomes" id="UP000838672">
    <property type="component" value="Unassembled WGS sequence"/>
</dbReference>
<organism evidence="2 3">
    <name type="scientific">Vibrio stylophorae</name>
    <dbReference type="NCBI Taxonomy" id="659351"/>
    <lineage>
        <taxon>Bacteria</taxon>
        <taxon>Pseudomonadati</taxon>
        <taxon>Pseudomonadota</taxon>
        <taxon>Gammaproteobacteria</taxon>
        <taxon>Vibrionales</taxon>
        <taxon>Vibrionaceae</taxon>
        <taxon>Vibrio</taxon>
    </lineage>
</organism>
<sequence length="56" mass="6118">MQEWFIAWCAGLLVGILFALLRLPIPAPPMLSGVLGVVGIFCGGLLGQWILQRFFS</sequence>
<feature type="transmembrane region" description="Helical" evidence="1">
    <location>
        <begin position="5"/>
        <end position="25"/>
    </location>
</feature>
<reference evidence="2" key="1">
    <citation type="submission" date="2021-11" db="EMBL/GenBank/DDBJ databases">
        <authorList>
            <person name="Rodrigo-Torres L."/>
            <person name="Arahal R. D."/>
            <person name="Lucena T."/>
        </authorList>
    </citation>
    <scope>NUCLEOTIDE SEQUENCE</scope>
    <source>
        <strain evidence="2">CECT 7929</strain>
    </source>
</reference>
<accession>A0ABN8DNQ9</accession>
<gene>
    <name evidence="2" type="ORF">VST7929_00663</name>
</gene>
<evidence type="ECO:0000256" key="1">
    <source>
        <dbReference type="SAM" id="Phobius"/>
    </source>
</evidence>
<evidence type="ECO:0000313" key="3">
    <source>
        <dbReference type="Proteomes" id="UP000838672"/>
    </source>
</evidence>
<keyword evidence="1" id="KW-0812">Transmembrane</keyword>
<dbReference type="EMBL" id="CAKLDI010000001">
    <property type="protein sequence ID" value="CAH0532816.1"/>
    <property type="molecule type" value="Genomic_DNA"/>
</dbReference>
<keyword evidence="1" id="KW-0472">Membrane</keyword>
<keyword evidence="3" id="KW-1185">Reference proteome</keyword>
<evidence type="ECO:0008006" key="4">
    <source>
        <dbReference type="Google" id="ProtNLM"/>
    </source>
</evidence>
<comment type="caution">
    <text evidence="2">The sequence shown here is derived from an EMBL/GenBank/DDBJ whole genome shotgun (WGS) entry which is preliminary data.</text>
</comment>